<dbReference type="EMBL" id="ONZQ02000015">
    <property type="protein sequence ID" value="SPO06384.1"/>
    <property type="molecule type" value="Genomic_DNA"/>
</dbReference>
<feature type="chain" id="PRO_5042143796" evidence="1">
    <location>
        <begin position="25"/>
        <end position="182"/>
    </location>
</feature>
<keyword evidence="1" id="KW-0732">Signal</keyword>
<keyword evidence="3" id="KW-1185">Reference proteome</keyword>
<protein>
    <submittedName>
        <fullName evidence="2">Uncharacterized protein</fullName>
    </submittedName>
</protein>
<evidence type="ECO:0000256" key="1">
    <source>
        <dbReference type="SAM" id="SignalP"/>
    </source>
</evidence>
<evidence type="ECO:0000313" key="3">
    <source>
        <dbReference type="Proteomes" id="UP001187682"/>
    </source>
</evidence>
<dbReference type="AlphaFoldDB" id="A0AAE8N680"/>
<accession>A0AAE8N680</accession>
<reference evidence="2" key="1">
    <citation type="submission" date="2018-03" db="EMBL/GenBank/DDBJ databases">
        <authorList>
            <person name="Guldener U."/>
        </authorList>
    </citation>
    <scope>NUCLEOTIDE SEQUENCE</scope>
</reference>
<gene>
    <name evidence="2" type="ORF">DNG_09073</name>
</gene>
<sequence>MSSISTIIPVALTILAATVQQTYALGCYNSGYGFDWLHGGKSDLTQEVINDIHTTCSMVAGKIIRPNEPFWHCTNWEKTIPDNVGCYESCTDGCAATPGRGGSNFLCTIGCDPNCEHAPEGGFNHIDWAIEIRDGQTEHEITYEQCSEAFNIERSGCQSGSEQNHHGFWFRIDPNSGACPNF</sequence>
<comment type="caution">
    <text evidence="2">The sequence shown here is derived from an EMBL/GenBank/DDBJ whole genome shotgun (WGS) entry which is preliminary data.</text>
</comment>
<name>A0AAE8N680_9PEZI</name>
<proteinExistence type="predicted"/>
<organism evidence="2 3">
    <name type="scientific">Cephalotrichum gorgonifer</name>
    <dbReference type="NCBI Taxonomy" id="2041049"/>
    <lineage>
        <taxon>Eukaryota</taxon>
        <taxon>Fungi</taxon>
        <taxon>Dikarya</taxon>
        <taxon>Ascomycota</taxon>
        <taxon>Pezizomycotina</taxon>
        <taxon>Sordariomycetes</taxon>
        <taxon>Hypocreomycetidae</taxon>
        <taxon>Microascales</taxon>
        <taxon>Microascaceae</taxon>
        <taxon>Cephalotrichum</taxon>
    </lineage>
</organism>
<dbReference type="Proteomes" id="UP001187682">
    <property type="component" value="Unassembled WGS sequence"/>
</dbReference>
<feature type="signal peptide" evidence="1">
    <location>
        <begin position="1"/>
        <end position="24"/>
    </location>
</feature>
<evidence type="ECO:0000313" key="2">
    <source>
        <dbReference type="EMBL" id="SPO06384.1"/>
    </source>
</evidence>